<gene>
    <name evidence="1" type="ORF">NDU88_000628</name>
</gene>
<reference evidence="1" key="1">
    <citation type="journal article" date="2022" name="bioRxiv">
        <title>Sequencing and chromosome-scale assembly of the giantPleurodeles waltlgenome.</title>
        <authorList>
            <person name="Brown T."/>
            <person name="Elewa A."/>
            <person name="Iarovenko S."/>
            <person name="Subramanian E."/>
            <person name="Araus A.J."/>
            <person name="Petzold A."/>
            <person name="Susuki M."/>
            <person name="Suzuki K.-i.T."/>
            <person name="Hayashi T."/>
            <person name="Toyoda A."/>
            <person name="Oliveira C."/>
            <person name="Osipova E."/>
            <person name="Leigh N.D."/>
            <person name="Simon A."/>
            <person name="Yun M.H."/>
        </authorList>
    </citation>
    <scope>NUCLEOTIDE SEQUENCE</scope>
    <source>
        <strain evidence="1">20211129_DDA</strain>
        <tissue evidence="1">Liver</tissue>
    </source>
</reference>
<feature type="non-terminal residue" evidence="1">
    <location>
        <position position="1"/>
    </location>
</feature>
<evidence type="ECO:0000313" key="1">
    <source>
        <dbReference type="EMBL" id="KAJ1112360.1"/>
    </source>
</evidence>
<feature type="non-terminal residue" evidence="1">
    <location>
        <position position="54"/>
    </location>
</feature>
<organism evidence="1 2">
    <name type="scientific">Pleurodeles waltl</name>
    <name type="common">Iberian ribbed newt</name>
    <dbReference type="NCBI Taxonomy" id="8319"/>
    <lineage>
        <taxon>Eukaryota</taxon>
        <taxon>Metazoa</taxon>
        <taxon>Chordata</taxon>
        <taxon>Craniata</taxon>
        <taxon>Vertebrata</taxon>
        <taxon>Euteleostomi</taxon>
        <taxon>Amphibia</taxon>
        <taxon>Batrachia</taxon>
        <taxon>Caudata</taxon>
        <taxon>Salamandroidea</taxon>
        <taxon>Salamandridae</taxon>
        <taxon>Pleurodelinae</taxon>
        <taxon>Pleurodeles</taxon>
    </lineage>
</organism>
<accession>A0AAV7NBW3</accession>
<comment type="caution">
    <text evidence="1">The sequence shown here is derived from an EMBL/GenBank/DDBJ whole genome shotgun (WGS) entry which is preliminary data.</text>
</comment>
<sequence>DSSATSASPSTVRWINHRTAPGTLKLQQSIQEGYCNSVTPAPASNCNSFQLVHA</sequence>
<name>A0AAV7NBW3_PLEWA</name>
<proteinExistence type="predicted"/>
<keyword evidence="2" id="KW-1185">Reference proteome</keyword>
<evidence type="ECO:0000313" key="2">
    <source>
        <dbReference type="Proteomes" id="UP001066276"/>
    </source>
</evidence>
<dbReference type="Proteomes" id="UP001066276">
    <property type="component" value="Chromosome 8"/>
</dbReference>
<protein>
    <submittedName>
        <fullName evidence="1">Uncharacterized protein</fullName>
    </submittedName>
</protein>
<dbReference type="EMBL" id="JANPWB010000012">
    <property type="protein sequence ID" value="KAJ1112360.1"/>
    <property type="molecule type" value="Genomic_DNA"/>
</dbReference>
<dbReference type="AlphaFoldDB" id="A0AAV7NBW3"/>